<evidence type="ECO:0000256" key="1">
    <source>
        <dbReference type="ARBA" id="ARBA00010995"/>
    </source>
</evidence>
<keyword evidence="7" id="KW-0520">NAD</keyword>
<dbReference type="Pfam" id="PF20143">
    <property type="entry name" value="NAD_kinase_C"/>
    <property type="match status" value="1"/>
</dbReference>
<dbReference type="GO" id="GO:0006741">
    <property type="term" value="P:NADP+ biosynthetic process"/>
    <property type="evidence" value="ECO:0007669"/>
    <property type="project" value="InterPro"/>
</dbReference>
<gene>
    <name evidence="8" type="ORF">B9G98_01547</name>
</gene>
<evidence type="ECO:0000256" key="5">
    <source>
        <dbReference type="ARBA" id="ARBA00022840"/>
    </source>
</evidence>
<evidence type="ECO:0000313" key="8">
    <source>
        <dbReference type="EMBL" id="PRT53927.1"/>
    </source>
</evidence>
<reference evidence="8 9" key="1">
    <citation type="submission" date="2017-04" db="EMBL/GenBank/DDBJ databases">
        <title>Genome sequencing of [Candida] sorbophila.</title>
        <authorList>
            <person name="Ahn J.O."/>
        </authorList>
    </citation>
    <scope>NUCLEOTIDE SEQUENCE [LARGE SCALE GENOMIC DNA]</scope>
    <source>
        <strain evidence="8 9">DS02</strain>
    </source>
</reference>
<dbReference type="EMBL" id="NDIQ01000001">
    <property type="protein sequence ID" value="PRT53927.1"/>
    <property type="molecule type" value="Genomic_DNA"/>
</dbReference>
<dbReference type="Gene3D" id="2.60.200.30">
    <property type="entry name" value="Probable inorganic polyphosphate/atp-NAD kinase, domain 2"/>
    <property type="match status" value="1"/>
</dbReference>
<accession>A0A2T0FG36</accession>
<organism evidence="8 9">
    <name type="scientific">Wickerhamiella sorbophila</name>
    <dbReference type="NCBI Taxonomy" id="45607"/>
    <lineage>
        <taxon>Eukaryota</taxon>
        <taxon>Fungi</taxon>
        <taxon>Dikarya</taxon>
        <taxon>Ascomycota</taxon>
        <taxon>Saccharomycotina</taxon>
        <taxon>Dipodascomycetes</taxon>
        <taxon>Dipodascales</taxon>
        <taxon>Trichomonascaceae</taxon>
        <taxon>Wickerhamiella</taxon>
    </lineage>
</organism>
<evidence type="ECO:0000256" key="7">
    <source>
        <dbReference type="ARBA" id="ARBA00023027"/>
    </source>
</evidence>
<proteinExistence type="inferred from homology"/>
<sequence>MPASDKATPNSSVMIHNMLASAECCAELNVVPQANQEKHPAGNSSPPSGLSTPKKELVWVDSKERLSEMATSIRGISNALSNINISLKVKAVAIITKLSDRELRPKLRQLVEYLLTTAAHPRDAATVVVYVQDFFKDIKEFGYEDIIAKTPQAQSHLKFWTPDLLQKQADMIDLVITLGGDGTVLYTSWIFQSIVPPVLSFGLGSLGFMTENVFENFKEVIDERIQSGISCALRMRFHCMIWRSIDKAAGEHSMYALRKAIESSAELKEFPGYELEEEHVILNDVVIDRGPNPTVGVTELYGNHEFLTSIQADGVVISTPTGSTAYSMSAGGSLVHPDVPAILVTPVCPHSLSFRPLVLPDSMLLHLGVPYDARSSSYVSFDGKERVELGLGDCLTITASSFPFPKVMAPNASTAAWVQRLGNSLHWNELRRAKAFT</sequence>
<dbReference type="OrthoDB" id="24581at2759"/>
<dbReference type="Pfam" id="PF01513">
    <property type="entry name" value="NAD_kinase"/>
    <property type="match status" value="1"/>
</dbReference>
<evidence type="ECO:0000256" key="4">
    <source>
        <dbReference type="ARBA" id="ARBA00022777"/>
    </source>
</evidence>
<protein>
    <submittedName>
        <fullName evidence="8">ATP-NADH kinase YEF1</fullName>
    </submittedName>
</protein>
<keyword evidence="2" id="KW-0808">Transferase</keyword>
<keyword evidence="3" id="KW-0547">Nucleotide-binding</keyword>
<dbReference type="STRING" id="45607.A0A2T0FG36"/>
<name>A0A2T0FG36_9ASCO</name>
<dbReference type="HAMAP" id="MF_00361">
    <property type="entry name" value="NAD_kinase"/>
    <property type="match status" value="1"/>
</dbReference>
<evidence type="ECO:0000256" key="3">
    <source>
        <dbReference type="ARBA" id="ARBA00022741"/>
    </source>
</evidence>
<comment type="caution">
    <text evidence="8">The sequence shown here is derived from an EMBL/GenBank/DDBJ whole genome shotgun (WGS) entry which is preliminary data.</text>
</comment>
<dbReference type="PANTHER" id="PTHR20275:SF0">
    <property type="entry name" value="NAD KINASE"/>
    <property type="match status" value="1"/>
</dbReference>
<dbReference type="SUPFAM" id="SSF111331">
    <property type="entry name" value="NAD kinase/diacylglycerol kinase-like"/>
    <property type="match status" value="1"/>
</dbReference>
<dbReference type="GO" id="GO:0003951">
    <property type="term" value="F:NAD+ kinase activity"/>
    <property type="evidence" value="ECO:0007669"/>
    <property type="project" value="InterPro"/>
</dbReference>
<evidence type="ECO:0000313" key="9">
    <source>
        <dbReference type="Proteomes" id="UP000238350"/>
    </source>
</evidence>
<dbReference type="GO" id="GO:0019674">
    <property type="term" value="P:NAD+ metabolic process"/>
    <property type="evidence" value="ECO:0007669"/>
    <property type="project" value="InterPro"/>
</dbReference>
<evidence type="ECO:0000256" key="6">
    <source>
        <dbReference type="ARBA" id="ARBA00022857"/>
    </source>
</evidence>
<dbReference type="GeneID" id="36515296"/>
<dbReference type="FunFam" id="2.60.200.30:FF:000009">
    <property type="entry name" value="Poly(P)/ATP NAD kinase"/>
    <property type="match status" value="1"/>
</dbReference>
<dbReference type="InterPro" id="IPR016064">
    <property type="entry name" value="NAD/diacylglycerol_kinase_sf"/>
</dbReference>
<comment type="similarity">
    <text evidence="1">Belongs to the NAD kinase family.</text>
</comment>
<dbReference type="Proteomes" id="UP000238350">
    <property type="component" value="Unassembled WGS sequence"/>
</dbReference>
<dbReference type="GO" id="GO:0005524">
    <property type="term" value="F:ATP binding"/>
    <property type="evidence" value="ECO:0007669"/>
    <property type="project" value="UniProtKB-KW"/>
</dbReference>
<dbReference type="Gene3D" id="3.40.50.10330">
    <property type="entry name" value="Probable inorganic polyphosphate/atp-NAD kinase, domain 1"/>
    <property type="match status" value="1"/>
</dbReference>
<dbReference type="RefSeq" id="XP_024663873.1">
    <property type="nucleotide sequence ID" value="XM_024808105.1"/>
</dbReference>
<keyword evidence="5" id="KW-0067">ATP-binding</keyword>
<dbReference type="PANTHER" id="PTHR20275">
    <property type="entry name" value="NAD KINASE"/>
    <property type="match status" value="1"/>
</dbReference>
<dbReference type="InterPro" id="IPR002504">
    <property type="entry name" value="NADK"/>
</dbReference>
<keyword evidence="4 8" id="KW-0418">Kinase</keyword>
<dbReference type="InterPro" id="IPR017438">
    <property type="entry name" value="ATP-NAD_kinase_N"/>
</dbReference>
<dbReference type="AlphaFoldDB" id="A0A2T0FG36"/>
<keyword evidence="9" id="KW-1185">Reference proteome</keyword>
<evidence type="ECO:0000256" key="2">
    <source>
        <dbReference type="ARBA" id="ARBA00022679"/>
    </source>
</evidence>
<dbReference type="InterPro" id="IPR017437">
    <property type="entry name" value="ATP-NAD_kinase_PpnK-typ_C"/>
</dbReference>
<keyword evidence="6" id="KW-0521">NADP</keyword>